<reference evidence="2" key="1">
    <citation type="submission" date="2023-09" db="UniProtKB">
        <authorList>
            <consortium name="Ensembl"/>
        </authorList>
    </citation>
    <scope>IDENTIFICATION</scope>
</reference>
<organism evidence="2">
    <name type="scientific">Castor canadensis</name>
    <name type="common">American beaver</name>
    <dbReference type="NCBI Taxonomy" id="51338"/>
    <lineage>
        <taxon>Eukaryota</taxon>
        <taxon>Metazoa</taxon>
        <taxon>Chordata</taxon>
        <taxon>Craniata</taxon>
        <taxon>Vertebrata</taxon>
        <taxon>Euteleostomi</taxon>
        <taxon>Mammalia</taxon>
        <taxon>Eutheria</taxon>
        <taxon>Euarchontoglires</taxon>
        <taxon>Glires</taxon>
        <taxon>Rodentia</taxon>
        <taxon>Castorimorpha</taxon>
        <taxon>Castoridae</taxon>
        <taxon>Castor</taxon>
    </lineage>
</organism>
<sequence>CKFLHTHTKQYNSHSHEQGLHDARPGPVLGAAPRHGPLFPLNLQAPEQDRLCLQFPEHQRGGAGAPVLLRWSGGAGLSAPLLLCGLLTSLFGSDPHMGSILSPRVCFFLPFPAL</sequence>
<accession>A0A8C0W5Z5</accession>
<name>A0A8C0W5Z5_CASCN</name>
<dbReference type="Ensembl" id="ENSCCNT00000005279.1">
    <property type="protein sequence ID" value="ENSCCNP00000004027.1"/>
    <property type="gene ID" value="ENSCCNG00000004272.1"/>
</dbReference>
<feature type="region of interest" description="Disordered" evidence="1">
    <location>
        <begin position="1"/>
        <end position="27"/>
    </location>
</feature>
<evidence type="ECO:0000256" key="1">
    <source>
        <dbReference type="SAM" id="MobiDB-lite"/>
    </source>
</evidence>
<evidence type="ECO:0000313" key="2">
    <source>
        <dbReference type="Ensembl" id="ENSCCNP00000004027.1"/>
    </source>
</evidence>
<proteinExistence type="predicted"/>
<dbReference type="AlphaFoldDB" id="A0A8C0W5Z5"/>
<feature type="compositionally biased region" description="Basic and acidic residues" evidence="1">
    <location>
        <begin position="14"/>
        <end position="24"/>
    </location>
</feature>
<protein>
    <submittedName>
        <fullName evidence="2">Uncharacterized protein</fullName>
    </submittedName>
</protein>